<keyword evidence="3" id="KW-1185">Reference proteome</keyword>
<accession>A0ABU7VLK0</accession>
<evidence type="ECO:0000313" key="2">
    <source>
        <dbReference type="EMBL" id="MEF2964627.1"/>
    </source>
</evidence>
<evidence type="ECO:0000256" key="1">
    <source>
        <dbReference type="SAM" id="Coils"/>
    </source>
</evidence>
<organism evidence="2 3">
    <name type="scientific">Paenibacillus haidiansis</name>
    <dbReference type="NCBI Taxonomy" id="1574488"/>
    <lineage>
        <taxon>Bacteria</taxon>
        <taxon>Bacillati</taxon>
        <taxon>Bacillota</taxon>
        <taxon>Bacilli</taxon>
        <taxon>Bacillales</taxon>
        <taxon>Paenibacillaceae</taxon>
        <taxon>Paenibacillus</taxon>
    </lineage>
</organism>
<dbReference type="InterPro" id="IPR037208">
    <property type="entry name" value="Spo0E-like_sf"/>
</dbReference>
<comment type="caution">
    <text evidence="2">The sequence shown here is derived from an EMBL/GenBank/DDBJ whole genome shotgun (WGS) entry which is preliminary data.</text>
</comment>
<protein>
    <submittedName>
        <fullName evidence="2">Aspartyl-phosphate phosphatase Spo0E family protein</fullName>
    </submittedName>
</protein>
<name>A0ABU7VLK0_9BACL</name>
<dbReference type="RefSeq" id="WP_331844844.1">
    <property type="nucleotide sequence ID" value="NZ_JAZHPZ010000001.1"/>
</dbReference>
<dbReference type="Proteomes" id="UP001306950">
    <property type="component" value="Unassembled WGS sequence"/>
</dbReference>
<dbReference type="InterPro" id="IPR018540">
    <property type="entry name" value="Spo0E-like"/>
</dbReference>
<feature type="coiled-coil region" evidence="1">
    <location>
        <begin position="49"/>
        <end position="83"/>
    </location>
</feature>
<dbReference type="Pfam" id="PF09388">
    <property type="entry name" value="SpoOE-like"/>
    <property type="match status" value="1"/>
</dbReference>
<proteinExistence type="predicted"/>
<keyword evidence="1" id="KW-0175">Coiled coil</keyword>
<dbReference type="InterPro" id="IPR036638">
    <property type="entry name" value="HLH_DNA-bd_sf"/>
</dbReference>
<sequence>MNRICIIPLWSGADSAKAGFRKTVASAQRTYYIDIKSQELFALEIIRKIEELRKELNRLAMYKRLADRELVILSQKLDRLLNEFQKDKLGK</sequence>
<evidence type="ECO:0000313" key="3">
    <source>
        <dbReference type="Proteomes" id="UP001306950"/>
    </source>
</evidence>
<dbReference type="Gene3D" id="4.10.280.10">
    <property type="entry name" value="Helix-loop-helix DNA-binding domain"/>
    <property type="match status" value="1"/>
</dbReference>
<dbReference type="EMBL" id="JAZHPZ010000001">
    <property type="protein sequence ID" value="MEF2964627.1"/>
    <property type="molecule type" value="Genomic_DNA"/>
</dbReference>
<reference evidence="2 3" key="1">
    <citation type="submission" date="2024-02" db="EMBL/GenBank/DDBJ databases">
        <title>A nitrogen-fixing paenibacillus bacterium.</title>
        <authorList>
            <person name="Zhang W.L."/>
            <person name="Chen S.F."/>
        </authorList>
    </citation>
    <scope>NUCLEOTIDE SEQUENCE [LARGE SCALE GENOMIC DNA]</scope>
    <source>
        <strain evidence="2 3">M1</strain>
    </source>
</reference>
<gene>
    <name evidence="2" type="ORF">V3851_02195</name>
</gene>
<dbReference type="SUPFAM" id="SSF140500">
    <property type="entry name" value="BAS1536-like"/>
    <property type="match status" value="1"/>
</dbReference>